<sequence>MSSLPIAIMSQHKLNNSHRVVLLEKFSYVIKHKQQKANIVVDALLKVYSCSYVGNEAPRL</sequence>
<accession>A0A371G4Q6</accession>
<proteinExistence type="predicted"/>
<dbReference type="AlphaFoldDB" id="A0A371G4Q6"/>
<gene>
    <name evidence="1" type="ORF">CR513_33280</name>
</gene>
<dbReference type="Proteomes" id="UP000257109">
    <property type="component" value="Unassembled WGS sequence"/>
</dbReference>
<organism evidence="1 2">
    <name type="scientific">Mucuna pruriens</name>
    <name type="common">Velvet bean</name>
    <name type="synonym">Dolichos pruriens</name>
    <dbReference type="NCBI Taxonomy" id="157652"/>
    <lineage>
        <taxon>Eukaryota</taxon>
        <taxon>Viridiplantae</taxon>
        <taxon>Streptophyta</taxon>
        <taxon>Embryophyta</taxon>
        <taxon>Tracheophyta</taxon>
        <taxon>Spermatophyta</taxon>
        <taxon>Magnoliopsida</taxon>
        <taxon>eudicotyledons</taxon>
        <taxon>Gunneridae</taxon>
        <taxon>Pentapetalae</taxon>
        <taxon>rosids</taxon>
        <taxon>fabids</taxon>
        <taxon>Fabales</taxon>
        <taxon>Fabaceae</taxon>
        <taxon>Papilionoideae</taxon>
        <taxon>50 kb inversion clade</taxon>
        <taxon>NPAAA clade</taxon>
        <taxon>indigoferoid/millettioid clade</taxon>
        <taxon>Phaseoleae</taxon>
        <taxon>Mucuna</taxon>
    </lineage>
</organism>
<reference evidence="1" key="1">
    <citation type="submission" date="2018-05" db="EMBL/GenBank/DDBJ databases">
        <title>Draft genome of Mucuna pruriens seed.</title>
        <authorList>
            <person name="Nnadi N.E."/>
            <person name="Vos R."/>
            <person name="Hasami M.H."/>
            <person name="Devisetty U.K."/>
            <person name="Aguiy J.C."/>
        </authorList>
    </citation>
    <scope>NUCLEOTIDE SEQUENCE [LARGE SCALE GENOMIC DNA]</scope>
    <source>
        <strain evidence="1">JCA_2017</strain>
    </source>
</reference>
<evidence type="ECO:0000313" key="1">
    <source>
        <dbReference type="EMBL" id="RDX85528.1"/>
    </source>
</evidence>
<keyword evidence="2" id="KW-1185">Reference proteome</keyword>
<protein>
    <recommendedName>
        <fullName evidence="3">Reverse transcriptase RNase H-like domain-containing protein</fullName>
    </recommendedName>
</protein>
<evidence type="ECO:0000313" key="2">
    <source>
        <dbReference type="Proteomes" id="UP000257109"/>
    </source>
</evidence>
<comment type="caution">
    <text evidence="1">The sequence shown here is derived from an EMBL/GenBank/DDBJ whole genome shotgun (WGS) entry which is preliminary data.</text>
</comment>
<feature type="non-terminal residue" evidence="1">
    <location>
        <position position="1"/>
    </location>
</feature>
<dbReference type="EMBL" id="QJKJ01006777">
    <property type="protein sequence ID" value="RDX85528.1"/>
    <property type="molecule type" value="Genomic_DNA"/>
</dbReference>
<name>A0A371G4Q6_MUCPR</name>
<evidence type="ECO:0008006" key="3">
    <source>
        <dbReference type="Google" id="ProtNLM"/>
    </source>
</evidence>